<organism evidence="14">
    <name type="scientific">viral metagenome</name>
    <dbReference type="NCBI Taxonomy" id="1070528"/>
    <lineage>
        <taxon>unclassified sequences</taxon>
        <taxon>metagenomes</taxon>
        <taxon>organismal metagenomes</taxon>
    </lineage>
</organism>
<dbReference type="InterPro" id="IPR006085">
    <property type="entry name" value="XPG_DNA_repair_N"/>
</dbReference>
<dbReference type="SMART" id="SM00475">
    <property type="entry name" value="53EXOc"/>
    <property type="match status" value="1"/>
</dbReference>
<keyword evidence="4" id="KW-0479">Metal-binding</keyword>
<dbReference type="Pfam" id="PF00867">
    <property type="entry name" value="XPG_I"/>
    <property type="match status" value="1"/>
</dbReference>
<dbReference type="GO" id="GO:0017108">
    <property type="term" value="F:5'-flap endonuclease activity"/>
    <property type="evidence" value="ECO:0007669"/>
    <property type="project" value="TreeGrafter"/>
</dbReference>
<evidence type="ECO:0000259" key="12">
    <source>
        <dbReference type="SMART" id="SM00484"/>
    </source>
</evidence>
<dbReference type="CDD" id="cd09901">
    <property type="entry name" value="H3TH_FEN1-like"/>
    <property type="match status" value="1"/>
</dbReference>
<evidence type="ECO:0000256" key="10">
    <source>
        <dbReference type="ARBA" id="ARBA00023204"/>
    </source>
</evidence>
<keyword evidence="6" id="KW-0227">DNA damage</keyword>
<dbReference type="EMBL" id="MN738786">
    <property type="protein sequence ID" value="QHT36665.1"/>
    <property type="molecule type" value="Genomic_DNA"/>
</dbReference>
<dbReference type="InterPro" id="IPR002421">
    <property type="entry name" value="5-3_exonuclease"/>
</dbReference>
<evidence type="ECO:0000256" key="1">
    <source>
        <dbReference type="ARBA" id="ARBA00001946"/>
    </source>
</evidence>
<accession>A0A6C0FBW5</accession>
<evidence type="ECO:0000256" key="3">
    <source>
        <dbReference type="ARBA" id="ARBA00022722"/>
    </source>
</evidence>
<evidence type="ECO:0000259" key="13">
    <source>
        <dbReference type="SMART" id="SM00485"/>
    </source>
</evidence>
<evidence type="ECO:0000256" key="2">
    <source>
        <dbReference type="ARBA" id="ARBA00022705"/>
    </source>
</evidence>
<evidence type="ECO:0000256" key="4">
    <source>
        <dbReference type="ARBA" id="ARBA00022723"/>
    </source>
</evidence>
<dbReference type="PANTHER" id="PTHR11081">
    <property type="entry name" value="FLAP ENDONUCLEASE FAMILY MEMBER"/>
    <property type="match status" value="1"/>
</dbReference>
<keyword evidence="7" id="KW-0378">Hydrolase</keyword>
<dbReference type="Gene3D" id="3.40.50.1010">
    <property type="entry name" value="5'-nuclease"/>
    <property type="match status" value="1"/>
</dbReference>
<dbReference type="PRINTS" id="PR00853">
    <property type="entry name" value="XPGRADSUPER"/>
</dbReference>
<dbReference type="GO" id="GO:0003677">
    <property type="term" value="F:DNA binding"/>
    <property type="evidence" value="ECO:0007669"/>
    <property type="project" value="InterPro"/>
</dbReference>
<sequence length="333" mass="38068">MGIKGLTPLLKDKAPQSIESISLSQLRDKRVAIDISIFLYKSLSNVRYNGDYLRNSQGEIVSHIVGIFQKTIQYLSVGIQPLYIFDGKPPEEKRECIKERNQKVEECKQKMQSEEITQHEKQKLEKGTIRLTKQHIDDVKHLFDLMGIPYIHNNVGEAEAYAAELCRLGYVEAVVTEDMDTLAYGCPKMIRNCIDRTIKRKDVVSCFSYESLLSGFDVTPEQFVDICILCGCDYCPTIPKVGPIRAFQYIKQYGSIESMIESGKFTISEGFKERFEKSRELFQIFRDKIDLTALPLHSSEKNLLGLKQYLIEGCNMGETKVNNAIKTGYRITQ</sequence>
<dbReference type="GO" id="GO:0006281">
    <property type="term" value="P:DNA repair"/>
    <property type="evidence" value="ECO:0007669"/>
    <property type="project" value="UniProtKB-KW"/>
</dbReference>
<dbReference type="Pfam" id="PF00752">
    <property type="entry name" value="XPG_N"/>
    <property type="match status" value="1"/>
</dbReference>
<protein>
    <recommendedName>
        <fullName evidence="15">XPG N-terminal domain-containing protein</fullName>
    </recommendedName>
</protein>
<evidence type="ECO:0000256" key="9">
    <source>
        <dbReference type="ARBA" id="ARBA00022842"/>
    </source>
</evidence>
<dbReference type="AlphaFoldDB" id="A0A6C0FBW5"/>
<dbReference type="SUPFAM" id="SSF88723">
    <property type="entry name" value="PIN domain-like"/>
    <property type="match status" value="1"/>
</dbReference>
<evidence type="ECO:0008006" key="15">
    <source>
        <dbReference type="Google" id="ProtNLM"/>
    </source>
</evidence>
<keyword evidence="3" id="KW-0540">Nuclease</keyword>
<dbReference type="SMART" id="SM00279">
    <property type="entry name" value="HhH2"/>
    <property type="match status" value="1"/>
</dbReference>
<proteinExistence type="predicted"/>
<feature type="domain" description="5'-3' exonuclease" evidence="11">
    <location>
        <begin position="29"/>
        <end position="306"/>
    </location>
</feature>
<dbReference type="InterPro" id="IPR006086">
    <property type="entry name" value="XPG-I_dom"/>
</dbReference>
<dbReference type="SMART" id="SM00485">
    <property type="entry name" value="XPGN"/>
    <property type="match status" value="1"/>
</dbReference>
<dbReference type="SMART" id="SM00484">
    <property type="entry name" value="XPGI"/>
    <property type="match status" value="1"/>
</dbReference>
<dbReference type="InterPro" id="IPR036279">
    <property type="entry name" value="5-3_exonuclease_C_sf"/>
</dbReference>
<evidence type="ECO:0000256" key="8">
    <source>
        <dbReference type="ARBA" id="ARBA00022839"/>
    </source>
</evidence>
<dbReference type="GO" id="GO:0046872">
    <property type="term" value="F:metal ion binding"/>
    <property type="evidence" value="ECO:0007669"/>
    <property type="project" value="UniProtKB-KW"/>
</dbReference>
<dbReference type="GO" id="GO:0008409">
    <property type="term" value="F:5'-3' exonuclease activity"/>
    <property type="evidence" value="ECO:0007669"/>
    <property type="project" value="InterPro"/>
</dbReference>
<keyword evidence="8" id="KW-0269">Exonuclease</keyword>
<dbReference type="PANTHER" id="PTHR11081:SF9">
    <property type="entry name" value="FLAP ENDONUCLEASE 1"/>
    <property type="match status" value="1"/>
</dbReference>
<evidence type="ECO:0000313" key="14">
    <source>
        <dbReference type="EMBL" id="QHT36665.1"/>
    </source>
</evidence>
<name>A0A6C0FBW5_9ZZZZ</name>
<evidence type="ECO:0000256" key="7">
    <source>
        <dbReference type="ARBA" id="ARBA00022801"/>
    </source>
</evidence>
<dbReference type="Gene3D" id="1.10.150.20">
    <property type="entry name" value="5' to 3' exonuclease, C-terminal subdomain"/>
    <property type="match status" value="1"/>
</dbReference>
<feature type="domain" description="XPG-I" evidence="12">
    <location>
        <begin position="144"/>
        <end position="218"/>
    </location>
</feature>
<evidence type="ECO:0000256" key="6">
    <source>
        <dbReference type="ARBA" id="ARBA00022763"/>
    </source>
</evidence>
<comment type="cofactor">
    <cofactor evidence="1">
        <name>Mg(2+)</name>
        <dbReference type="ChEBI" id="CHEBI:18420"/>
    </cofactor>
</comment>
<dbReference type="InterPro" id="IPR029060">
    <property type="entry name" value="PIN-like_dom_sf"/>
</dbReference>
<evidence type="ECO:0000256" key="5">
    <source>
        <dbReference type="ARBA" id="ARBA00022759"/>
    </source>
</evidence>
<dbReference type="CDD" id="cd09867">
    <property type="entry name" value="PIN_FEN1"/>
    <property type="match status" value="1"/>
</dbReference>
<reference evidence="14" key="1">
    <citation type="journal article" date="2020" name="Nature">
        <title>Giant virus diversity and host interactions through global metagenomics.</title>
        <authorList>
            <person name="Schulz F."/>
            <person name="Roux S."/>
            <person name="Paez-Espino D."/>
            <person name="Jungbluth S."/>
            <person name="Walsh D.A."/>
            <person name="Denef V.J."/>
            <person name="McMahon K.D."/>
            <person name="Konstantinidis K.T."/>
            <person name="Eloe-Fadrosh E.A."/>
            <person name="Kyrpides N.C."/>
            <person name="Woyke T."/>
        </authorList>
    </citation>
    <scope>NUCLEOTIDE SEQUENCE</scope>
    <source>
        <strain evidence="14">GVMAG-S-ERX555967-130</strain>
    </source>
</reference>
<keyword evidence="2" id="KW-0235">DNA replication</keyword>
<dbReference type="FunFam" id="3.40.50.1010:FF:000016">
    <property type="entry name" value="Flap endonuclease 1"/>
    <property type="match status" value="1"/>
</dbReference>
<dbReference type="InterPro" id="IPR008918">
    <property type="entry name" value="HhH2"/>
</dbReference>
<keyword evidence="5" id="KW-0255">Endonuclease</keyword>
<keyword evidence="10" id="KW-0234">DNA repair</keyword>
<feature type="domain" description="XPG N-terminal" evidence="13">
    <location>
        <begin position="1"/>
        <end position="107"/>
    </location>
</feature>
<evidence type="ECO:0000259" key="11">
    <source>
        <dbReference type="SMART" id="SM00475"/>
    </source>
</evidence>
<dbReference type="SUPFAM" id="SSF47807">
    <property type="entry name" value="5' to 3' exonuclease, C-terminal subdomain"/>
    <property type="match status" value="1"/>
</dbReference>
<keyword evidence="9" id="KW-0460">Magnesium</keyword>
<dbReference type="InterPro" id="IPR006084">
    <property type="entry name" value="XPG/Rad2"/>
</dbReference>
<dbReference type="GO" id="GO:0006260">
    <property type="term" value="P:DNA replication"/>
    <property type="evidence" value="ECO:0007669"/>
    <property type="project" value="UniProtKB-KW"/>
</dbReference>